<keyword evidence="3" id="KW-1185">Reference proteome</keyword>
<evidence type="ECO:0000256" key="1">
    <source>
        <dbReference type="SAM" id="Phobius"/>
    </source>
</evidence>
<reference evidence="2 3" key="1">
    <citation type="submission" date="2022-01" db="EMBL/GenBank/DDBJ databases">
        <authorList>
            <person name="Xiong W."/>
            <person name="Schranz E."/>
        </authorList>
    </citation>
    <scope>NUCLEOTIDE SEQUENCE [LARGE SCALE GENOMIC DNA]</scope>
</reference>
<organism evidence="2 3">
    <name type="scientific">Lactuca virosa</name>
    <dbReference type="NCBI Taxonomy" id="75947"/>
    <lineage>
        <taxon>Eukaryota</taxon>
        <taxon>Viridiplantae</taxon>
        <taxon>Streptophyta</taxon>
        <taxon>Embryophyta</taxon>
        <taxon>Tracheophyta</taxon>
        <taxon>Spermatophyta</taxon>
        <taxon>Magnoliopsida</taxon>
        <taxon>eudicotyledons</taxon>
        <taxon>Gunneridae</taxon>
        <taxon>Pentapetalae</taxon>
        <taxon>asterids</taxon>
        <taxon>campanulids</taxon>
        <taxon>Asterales</taxon>
        <taxon>Asteraceae</taxon>
        <taxon>Cichorioideae</taxon>
        <taxon>Cichorieae</taxon>
        <taxon>Lactucinae</taxon>
        <taxon>Lactuca</taxon>
    </lineage>
</organism>
<dbReference type="EMBL" id="CAKMRJ010004445">
    <property type="protein sequence ID" value="CAH1437626.1"/>
    <property type="molecule type" value="Genomic_DNA"/>
</dbReference>
<dbReference type="AlphaFoldDB" id="A0AAU9NIJ3"/>
<sequence>MDPCQECKSELRYIRKPCHLEKWSDQEGICEFCCWNNRMFPAPKRVRLSLLLYCTILTSCIVVSHLIKGLRFYGDSPLGATDPTLHDPFRQV</sequence>
<keyword evidence="1" id="KW-0812">Transmembrane</keyword>
<proteinExistence type="predicted"/>
<gene>
    <name evidence="2" type="ORF">LVIROSA_LOCUS23938</name>
</gene>
<evidence type="ECO:0000313" key="3">
    <source>
        <dbReference type="Proteomes" id="UP001157418"/>
    </source>
</evidence>
<accession>A0AAU9NIJ3</accession>
<keyword evidence="1" id="KW-0472">Membrane</keyword>
<protein>
    <submittedName>
        <fullName evidence="2">Uncharacterized protein</fullName>
    </submittedName>
</protein>
<dbReference type="Proteomes" id="UP001157418">
    <property type="component" value="Unassembled WGS sequence"/>
</dbReference>
<feature type="transmembrane region" description="Helical" evidence="1">
    <location>
        <begin position="48"/>
        <end position="67"/>
    </location>
</feature>
<evidence type="ECO:0000313" key="2">
    <source>
        <dbReference type="EMBL" id="CAH1437626.1"/>
    </source>
</evidence>
<keyword evidence="1" id="KW-1133">Transmembrane helix</keyword>
<comment type="caution">
    <text evidence="2">The sequence shown here is derived from an EMBL/GenBank/DDBJ whole genome shotgun (WGS) entry which is preliminary data.</text>
</comment>
<name>A0AAU9NIJ3_9ASTR</name>